<dbReference type="KEGG" id="sof:NCTC11214_00641"/>
<gene>
    <name evidence="1" type="ORF">NCTC11214_00641</name>
</gene>
<sequence>MFDAVQVQTQCFSLTRSDRVEEAYALDETTITSVAAVGHYYLIERTLLAPPRAKRIVTITSSLVNKTAGPH</sequence>
<dbReference type="Proteomes" id="UP000281391">
    <property type="component" value="Chromosome"/>
</dbReference>
<proteinExistence type="predicted"/>
<protein>
    <submittedName>
        <fullName evidence="1">Uncharacterized protein</fullName>
    </submittedName>
</protein>
<reference evidence="1 2" key="1">
    <citation type="submission" date="2018-12" db="EMBL/GenBank/DDBJ databases">
        <authorList>
            <consortium name="Pathogen Informatics"/>
        </authorList>
    </citation>
    <scope>NUCLEOTIDE SEQUENCE [LARGE SCALE GENOMIC DNA]</scope>
    <source>
        <strain evidence="1 2">NCTC11214</strain>
    </source>
</reference>
<evidence type="ECO:0000313" key="2">
    <source>
        <dbReference type="Proteomes" id="UP000281391"/>
    </source>
</evidence>
<dbReference type="AlphaFoldDB" id="A0A3S4DEV9"/>
<organism evidence="1 2">
    <name type="scientific">Serratia odorifera</name>
    <dbReference type="NCBI Taxonomy" id="618"/>
    <lineage>
        <taxon>Bacteria</taxon>
        <taxon>Pseudomonadati</taxon>
        <taxon>Pseudomonadota</taxon>
        <taxon>Gammaproteobacteria</taxon>
        <taxon>Enterobacterales</taxon>
        <taxon>Yersiniaceae</taxon>
        <taxon>Serratia</taxon>
    </lineage>
</organism>
<name>A0A3S4DEV9_SEROD</name>
<accession>A0A3S4DEV9</accession>
<dbReference type="EMBL" id="LR134117">
    <property type="protein sequence ID" value="VDZ52310.1"/>
    <property type="molecule type" value="Genomic_DNA"/>
</dbReference>
<evidence type="ECO:0000313" key="1">
    <source>
        <dbReference type="EMBL" id="VDZ52310.1"/>
    </source>
</evidence>